<dbReference type="AlphaFoldDB" id="A0A6F8T769"/>
<dbReference type="GO" id="GO:0046872">
    <property type="term" value="F:metal ion binding"/>
    <property type="evidence" value="ECO:0007669"/>
    <property type="project" value="UniProtKB-KW"/>
</dbReference>
<feature type="domain" description="CENP-V/GFA" evidence="5">
    <location>
        <begin position="4"/>
        <end position="111"/>
    </location>
</feature>
<dbReference type="InterPro" id="IPR011057">
    <property type="entry name" value="Mss4-like_sf"/>
</dbReference>
<evidence type="ECO:0000256" key="4">
    <source>
        <dbReference type="ARBA" id="ARBA00023239"/>
    </source>
</evidence>
<dbReference type="RefSeq" id="WP_173237637.1">
    <property type="nucleotide sequence ID" value="NZ_AP022839.1"/>
</dbReference>
<name>A0A6F8T769_9GAMM</name>
<sequence length="129" mass="14397">MAEFDGGCLCNATTYMAKGEPHNPHLCSCTMCQKNSGAPTVAWVEFPLKSFEWTGSNPALYQSSELTQRCFCQNCGGLLATFNRGYSNICITIASLNKPNQIIPSEQHSYKYCAPKWWKTQIIKHSSFS</sequence>
<dbReference type="PROSITE" id="PS51891">
    <property type="entry name" value="CENP_V_GFA"/>
    <property type="match status" value="1"/>
</dbReference>
<comment type="similarity">
    <text evidence="1">Belongs to the Gfa family.</text>
</comment>
<evidence type="ECO:0000256" key="2">
    <source>
        <dbReference type="ARBA" id="ARBA00022723"/>
    </source>
</evidence>
<dbReference type="InterPro" id="IPR006913">
    <property type="entry name" value="CENP-V/GFA"/>
</dbReference>
<keyword evidence="4" id="KW-0456">Lyase</keyword>
<dbReference type="PANTHER" id="PTHR33337">
    <property type="entry name" value="GFA DOMAIN-CONTAINING PROTEIN"/>
    <property type="match status" value="1"/>
</dbReference>
<keyword evidence="2" id="KW-0479">Metal-binding</keyword>
<evidence type="ECO:0000256" key="3">
    <source>
        <dbReference type="ARBA" id="ARBA00022833"/>
    </source>
</evidence>
<dbReference type="KEGG" id="lant:TUM19329_26190"/>
<evidence type="ECO:0000313" key="6">
    <source>
        <dbReference type="EMBL" id="BCA96258.1"/>
    </source>
</evidence>
<reference evidence="6" key="1">
    <citation type="journal article" date="2020" name="Microbiol. Resour. Announc.">
        <title>Complete Genome Sequence of Novel Psychrotolerant Legionella Strain TUM19329, Isolated from Antarctic Lake Sediment.</title>
        <authorList>
            <person name="Shimada S."/>
            <person name="Nakai R."/>
            <person name="Aoki K."/>
            <person name="Shimoeda N."/>
            <person name="Ohno G."/>
            <person name="Miyazaki Y."/>
            <person name="Kudoh S."/>
            <person name="Imura S."/>
            <person name="Watanabe K."/>
            <person name="Ishii Y."/>
            <person name="Tateda K."/>
        </authorList>
    </citation>
    <scope>NUCLEOTIDE SEQUENCE [LARGE SCALE GENOMIC DNA]</scope>
    <source>
        <strain evidence="6">TUM19329</strain>
    </source>
</reference>
<dbReference type="GO" id="GO:0016846">
    <property type="term" value="F:carbon-sulfur lyase activity"/>
    <property type="evidence" value="ECO:0007669"/>
    <property type="project" value="InterPro"/>
</dbReference>
<evidence type="ECO:0000256" key="1">
    <source>
        <dbReference type="ARBA" id="ARBA00005495"/>
    </source>
</evidence>
<gene>
    <name evidence="6" type="primary">gfaA</name>
    <name evidence="6" type="ORF">TUM19329_26190</name>
</gene>
<evidence type="ECO:0000313" key="7">
    <source>
        <dbReference type="Proteomes" id="UP000502894"/>
    </source>
</evidence>
<dbReference type="Gene3D" id="3.90.1590.10">
    <property type="entry name" value="glutathione-dependent formaldehyde- activating enzyme (gfa)"/>
    <property type="match status" value="1"/>
</dbReference>
<dbReference type="SUPFAM" id="SSF51316">
    <property type="entry name" value="Mss4-like"/>
    <property type="match status" value="1"/>
</dbReference>
<accession>A0A6F8T769</accession>
<organism evidence="6 7">
    <name type="scientific">Legionella antarctica</name>
    <dbReference type="NCBI Taxonomy" id="2708020"/>
    <lineage>
        <taxon>Bacteria</taxon>
        <taxon>Pseudomonadati</taxon>
        <taxon>Pseudomonadota</taxon>
        <taxon>Gammaproteobacteria</taxon>
        <taxon>Legionellales</taxon>
        <taxon>Legionellaceae</taxon>
        <taxon>Legionella</taxon>
    </lineage>
</organism>
<protein>
    <submittedName>
        <fullName evidence="6">Aldehyde-activating protein</fullName>
    </submittedName>
</protein>
<evidence type="ECO:0000259" key="5">
    <source>
        <dbReference type="PROSITE" id="PS51891"/>
    </source>
</evidence>
<dbReference type="EMBL" id="AP022839">
    <property type="protein sequence ID" value="BCA96258.1"/>
    <property type="molecule type" value="Genomic_DNA"/>
</dbReference>
<proteinExistence type="inferred from homology"/>
<dbReference type="Pfam" id="PF04828">
    <property type="entry name" value="GFA"/>
    <property type="match status" value="1"/>
</dbReference>
<keyword evidence="7" id="KW-1185">Reference proteome</keyword>
<dbReference type="PANTHER" id="PTHR33337:SF40">
    <property type="entry name" value="CENP-V_GFA DOMAIN-CONTAINING PROTEIN-RELATED"/>
    <property type="match status" value="1"/>
</dbReference>
<dbReference type="Proteomes" id="UP000502894">
    <property type="component" value="Chromosome"/>
</dbReference>
<keyword evidence="3" id="KW-0862">Zinc</keyword>